<dbReference type="AlphaFoldDB" id="A0A813E1H4"/>
<name>A0A813E1H4_POLGL</name>
<keyword evidence="2" id="KW-1185">Reference proteome</keyword>
<organism evidence="1 2">
    <name type="scientific">Polarella glacialis</name>
    <name type="common">Dinoflagellate</name>
    <dbReference type="NCBI Taxonomy" id="89957"/>
    <lineage>
        <taxon>Eukaryota</taxon>
        <taxon>Sar</taxon>
        <taxon>Alveolata</taxon>
        <taxon>Dinophyceae</taxon>
        <taxon>Suessiales</taxon>
        <taxon>Suessiaceae</taxon>
        <taxon>Polarella</taxon>
    </lineage>
</organism>
<proteinExistence type="predicted"/>
<gene>
    <name evidence="1" type="ORF">PGLA1383_LOCUS12253</name>
</gene>
<accession>A0A813E1H4</accession>
<reference evidence="1" key="1">
    <citation type="submission" date="2021-02" db="EMBL/GenBank/DDBJ databases">
        <authorList>
            <person name="Dougan E. K."/>
            <person name="Rhodes N."/>
            <person name="Thang M."/>
            <person name="Chan C."/>
        </authorList>
    </citation>
    <scope>NUCLEOTIDE SEQUENCE</scope>
</reference>
<comment type="caution">
    <text evidence="1">The sequence shown here is derived from an EMBL/GenBank/DDBJ whole genome shotgun (WGS) entry which is preliminary data.</text>
</comment>
<dbReference type="EMBL" id="CAJNNV010006472">
    <property type="protein sequence ID" value="CAE8593665.1"/>
    <property type="molecule type" value="Genomic_DNA"/>
</dbReference>
<protein>
    <submittedName>
        <fullName evidence="1">Uncharacterized protein</fullName>
    </submittedName>
</protein>
<sequence length="253" mass="28042">MVDVVCAPLGWRTRSQAYRARRKLRIFAAGLCRGMKISDGAPGLERHSTRAEFDAIRDLPVQAPDLRIAPSPLQLDMATPAGNCENLEVVSLTGNWKPLTSVSDNEAVMEEIFRFIVAIRTQHMQQTCSSASCRDMAGIFYASKPYVPRHAQEVKQQNPSDRSAELSFPGLPFSTTADAAQLLAVSTRHADFLLDWEYAEDSRQAQLDLQRHRANPPVMHSLPDPGLGLKALKALATKTGMKKAMKKIAKKTW</sequence>
<evidence type="ECO:0000313" key="1">
    <source>
        <dbReference type="EMBL" id="CAE8593665.1"/>
    </source>
</evidence>
<evidence type="ECO:0000313" key="2">
    <source>
        <dbReference type="Proteomes" id="UP000654075"/>
    </source>
</evidence>
<dbReference type="Proteomes" id="UP000654075">
    <property type="component" value="Unassembled WGS sequence"/>
</dbReference>